<dbReference type="EMBL" id="JLXW01000011">
    <property type="protein sequence ID" value="KBZ59498.1"/>
    <property type="molecule type" value="Genomic_DNA"/>
</dbReference>
<feature type="transmembrane region" description="Helical" evidence="1">
    <location>
        <begin position="12"/>
        <end position="40"/>
    </location>
</feature>
<keyword evidence="4" id="KW-1185">Reference proteome</keyword>
<accession>A0A051TS03</accession>
<dbReference type="Pfam" id="PF13828">
    <property type="entry name" value="DUF4190"/>
    <property type="match status" value="1"/>
</dbReference>
<dbReference type="PATRIC" id="fig|1324261.3.peg.5104"/>
<feature type="domain" description="DUF4190" evidence="2">
    <location>
        <begin position="12"/>
        <end position="75"/>
    </location>
</feature>
<evidence type="ECO:0000256" key="1">
    <source>
        <dbReference type="SAM" id="Phobius"/>
    </source>
</evidence>
<gene>
    <name evidence="3" type="ORF">K875_05059</name>
</gene>
<evidence type="ECO:0000313" key="4">
    <source>
        <dbReference type="Proteomes" id="UP000025947"/>
    </source>
</evidence>
<reference evidence="3 4" key="1">
    <citation type="submission" date="2014-04" db="EMBL/GenBank/DDBJ databases">
        <title>The Genome Sequence of Mycobacterium tuberculosis TKK-01-0051.</title>
        <authorList>
            <consortium name="The Broad Institute Genomics Platform"/>
            <consortium name="The Broad Institute Genome Sequencing Center for Infectious Disease"/>
            <person name="Earl A.M."/>
            <person name="Cohen K."/>
            <person name="Pym A."/>
            <person name="Bishai W."/>
            <person name="Maharaj K."/>
            <person name="Desjardins C."/>
            <person name="Abeel T."/>
            <person name="Young S."/>
            <person name="Zeng Q."/>
            <person name="Gargeya S."/>
            <person name="Abouelleil A."/>
            <person name="Alvarado L."/>
            <person name="Chapman S.B."/>
            <person name="Gainer-Dewar J."/>
            <person name="Goldberg J."/>
            <person name="Griggs A."/>
            <person name="Gujja S."/>
            <person name="Hansen M."/>
            <person name="Howarth C."/>
            <person name="Imamovic A."/>
            <person name="Larimer J."/>
            <person name="Murphy C."/>
            <person name="Naylor J."/>
            <person name="Pearson M."/>
            <person name="Poon T.W."/>
            <person name="Priest M."/>
            <person name="Roberts A."/>
            <person name="Saif S."/>
            <person name="Shea T."/>
            <person name="Sykes S."/>
            <person name="Wortman J."/>
            <person name="Nusbaum C."/>
            <person name="Birren B."/>
        </authorList>
    </citation>
    <scope>NUCLEOTIDE SEQUENCE [LARGE SCALE GENOMIC DNA]</scope>
    <source>
        <strain evidence="3 4">TKK-01-0051</strain>
    </source>
</reference>
<comment type="caution">
    <text evidence="3">The sequence shown here is derived from an EMBL/GenBank/DDBJ whole genome shotgun (WGS) entry which is preliminary data.</text>
</comment>
<dbReference type="Proteomes" id="UP000025947">
    <property type="component" value="Unassembled WGS sequence"/>
</dbReference>
<evidence type="ECO:0000259" key="2">
    <source>
        <dbReference type="Pfam" id="PF13828"/>
    </source>
</evidence>
<proteinExistence type="predicted"/>
<protein>
    <recommendedName>
        <fullName evidence="2">DUF4190 domain-containing protein</fullName>
    </recommendedName>
</protein>
<dbReference type="RefSeq" id="WP_044487338.1">
    <property type="nucleotide sequence ID" value="NZ_KK328284.1"/>
</dbReference>
<organism evidence="3 4">
    <name type="scientific">Mycobacterium [tuberculosis] TKK-01-0051</name>
    <dbReference type="NCBI Taxonomy" id="1324261"/>
    <lineage>
        <taxon>Bacteria</taxon>
        <taxon>Bacillati</taxon>
        <taxon>Actinomycetota</taxon>
        <taxon>Actinomycetes</taxon>
        <taxon>Mycobacteriales</taxon>
        <taxon>Mycobacteriaceae</taxon>
        <taxon>Mycobacterium</taxon>
        <taxon>Mycobacterium avium complex (MAC)</taxon>
    </lineage>
</organism>
<evidence type="ECO:0000313" key="3">
    <source>
        <dbReference type="EMBL" id="KBZ59498.1"/>
    </source>
</evidence>
<keyword evidence="1" id="KW-0472">Membrane</keyword>
<feature type="transmembrane region" description="Helical" evidence="1">
    <location>
        <begin position="61"/>
        <end position="82"/>
    </location>
</feature>
<dbReference type="AlphaFoldDB" id="A0A051TS03"/>
<keyword evidence="1" id="KW-0812">Transmembrane</keyword>
<dbReference type="HOGENOM" id="CLU_177730_0_0_11"/>
<dbReference type="InterPro" id="IPR025241">
    <property type="entry name" value="DUF4190"/>
</dbReference>
<sequence>MSHADAPQNQIGVASVLLGLVGLLTCWLLLGVPFGIAAVVTGDIARRRVTRGEANNPRTAVAGMVLGAIAILAGLAAIGYYAQLDARNH</sequence>
<name>A0A051TS03_9MYCO</name>
<keyword evidence="1" id="KW-1133">Transmembrane helix</keyword>